<keyword evidence="2" id="KW-1185">Reference proteome</keyword>
<evidence type="ECO:0000313" key="1">
    <source>
        <dbReference type="EMBL" id="CRL38299.1"/>
    </source>
</evidence>
<name>A0A0M6WMA1_9FIRM</name>
<organism evidence="1 2">
    <name type="scientific">Roseburia inulinivorans</name>
    <dbReference type="NCBI Taxonomy" id="360807"/>
    <lineage>
        <taxon>Bacteria</taxon>
        <taxon>Bacillati</taxon>
        <taxon>Bacillota</taxon>
        <taxon>Clostridia</taxon>
        <taxon>Lachnospirales</taxon>
        <taxon>Lachnospiraceae</taxon>
        <taxon>Roseburia</taxon>
    </lineage>
</organism>
<proteinExistence type="predicted"/>
<dbReference type="AlphaFoldDB" id="A0A0M6WMA1"/>
<dbReference type="EMBL" id="CVRS01000071">
    <property type="protein sequence ID" value="CRL38299.1"/>
    <property type="molecule type" value="Genomic_DNA"/>
</dbReference>
<gene>
    <name evidence="1" type="ORF">RIL183_22101</name>
</gene>
<protein>
    <submittedName>
        <fullName evidence="1">Uncharacterized protein</fullName>
    </submittedName>
</protein>
<evidence type="ECO:0000313" key="2">
    <source>
        <dbReference type="Proteomes" id="UP000049828"/>
    </source>
</evidence>
<dbReference type="Proteomes" id="UP000049828">
    <property type="component" value="Unassembled WGS sequence"/>
</dbReference>
<sequence>MYYNTLVKVVSMDVETIAVIKKNSKNNNTKGCVRVMEELSGYILLYLD</sequence>
<accession>A0A0M6WMA1</accession>
<reference evidence="2" key="1">
    <citation type="submission" date="2015-05" db="EMBL/GenBank/DDBJ databases">
        <authorList>
            <consortium name="Pathogen Informatics"/>
        </authorList>
    </citation>
    <scope>NUCLEOTIDE SEQUENCE [LARGE SCALE GENOMIC DNA]</scope>
    <source>
        <strain evidence="2">L1-83</strain>
    </source>
</reference>